<evidence type="ECO:0000313" key="1">
    <source>
        <dbReference type="EMBL" id="CAE7262795.1"/>
    </source>
</evidence>
<gene>
    <name evidence="1" type="primary">deoC</name>
    <name evidence="1" type="ORF">SNEC2469_LOCUS6062</name>
</gene>
<feature type="non-terminal residue" evidence="1">
    <location>
        <position position="1"/>
    </location>
</feature>
<comment type="caution">
    <text evidence="1">The sequence shown here is derived from an EMBL/GenBank/DDBJ whole genome shotgun (WGS) entry which is preliminary data.</text>
</comment>
<proteinExistence type="predicted"/>
<sequence>EQDGLLDMPQELTLPGVDGHEELTIPNSCPTQMSHKWYHQHCQMVPAWHHRQVMQKFLRPYLGQTLADLANVAQESASDDVLTIHLRADDIGRYPGYEWGQPPCSMYQKIVSDHGYQTLMIVAKVVAKGKRAACDSWLVDYGRVHGINVSRPRDSTVAGDLATLIRAKNLVLSFSSFSLASALLSKDLQVMYRRRDAKWYSILHAIVNCDAPRMQEVWTGVTLYEYNTSLQEERKGSPAEWLRTFPLEQITGPFTCQHGSEIQPEI</sequence>
<dbReference type="Proteomes" id="UP000601435">
    <property type="component" value="Unassembled WGS sequence"/>
</dbReference>
<reference evidence="1" key="1">
    <citation type="submission" date="2021-02" db="EMBL/GenBank/DDBJ databases">
        <authorList>
            <person name="Dougan E. K."/>
            <person name="Rhodes N."/>
            <person name="Thang M."/>
            <person name="Chan C."/>
        </authorList>
    </citation>
    <scope>NUCLEOTIDE SEQUENCE</scope>
</reference>
<dbReference type="OrthoDB" id="426316at2759"/>
<dbReference type="AlphaFoldDB" id="A0A812MGU3"/>
<protein>
    <submittedName>
        <fullName evidence="1">DeoC protein</fullName>
    </submittedName>
</protein>
<accession>A0A812MGU3</accession>
<evidence type="ECO:0000313" key="2">
    <source>
        <dbReference type="Proteomes" id="UP000601435"/>
    </source>
</evidence>
<dbReference type="EMBL" id="CAJNJA010010815">
    <property type="protein sequence ID" value="CAE7262795.1"/>
    <property type="molecule type" value="Genomic_DNA"/>
</dbReference>
<name>A0A812MGU3_9DINO</name>
<organism evidence="1 2">
    <name type="scientific">Symbiodinium necroappetens</name>
    <dbReference type="NCBI Taxonomy" id="1628268"/>
    <lineage>
        <taxon>Eukaryota</taxon>
        <taxon>Sar</taxon>
        <taxon>Alveolata</taxon>
        <taxon>Dinophyceae</taxon>
        <taxon>Suessiales</taxon>
        <taxon>Symbiodiniaceae</taxon>
        <taxon>Symbiodinium</taxon>
    </lineage>
</organism>
<keyword evidence="2" id="KW-1185">Reference proteome</keyword>